<protein>
    <submittedName>
        <fullName evidence="2">Uncharacterized protein</fullName>
    </submittedName>
</protein>
<dbReference type="Proteomes" id="UP000324222">
    <property type="component" value="Unassembled WGS sequence"/>
</dbReference>
<feature type="region of interest" description="Disordered" evidence="1">
    <location>
        <begin position="1"/>
        <end position="29"/>
    </location>
</feature>
<evidence type="ECO:0000256" key="1">
    <source>
        <dbReference type="SAM" id="MobiDB-lite"/>
    </source>
</evidence>
<sequence>MNERQPVRRGGQVGGGEAQQSGKHSIKRWSSFPTVRTKCHEYLPVWLVTQRQQHQNGSKKSGYVGFHCYTWIPYCDAHHSRDYATCAFIVSAYVMGQAVKTSV</sequence>
<dbReference type="EMBL" id="VSRR010099219">
    <property type="protein sequence ID" value="MPC94590.1"/>
    <property type="molecule type" value="Genomic_DNA"/>
</dbReference>
<keyword evidence="3" id="KW-1185">Reference proteome</keyword>
<comment type="caution">
    <text evidence="2">The sequence shown here is derived from an EMBL/GenBank/DDBJ whole genome shotgun (WGS) entry which is preliminary data.</text>
</comment>
<reference evidence="2 3" key="1">
    <citation type="submission" date="2019-05" db="EMBL/GenBank/DDBJ databases">
        <title>Another draft genome of Portunus trituberculatus and its Hox gene families provides insights of decapod evolution.</title>
        <authorList>
            <person name="Jeong J.-H."/>
            <person name="Song I."/>
            <person name="Kim S."/>
            <person name="Choi T."/>
            <person name="Kim D."/>
            <person name="Ryu S."/>
            <person name="Kim W."/>
        </authorList>
    </citation>
    <scope>NUCLEOTIDE SEQUENCE [LARGE SCALE GENOMIC DNA]</scope>
    <source>
        <tissue evidence="2">Muscle</tissue>
    </source>
</reference>
<proteinExistence type="predicted"/>
<gene>
    <name evidence="2" type="ORF">E2C01_089765</name>
</gene>
<evidence type="ECO:0000313" key="2">
    <source>
        <dbReference type="EMBL" id="MPC94590.1"/>
    </source>
</evidence>
<evidence type="ECO:0000313" key="3">
    <source>
        <dbReference type="Proteomes" id="UP000324222"/>
    </source>
</evidence>
<dbReference type="AlphaFoldDB" id="A0A5B7JCX2"/>
<organism evidence="2 3">
    <name type="scientific">Portunus trituberculatus</name>
    <name type="common">Swimming crab</name>
    <name type="synonym">Neptunus trituberculatus</name>
    <dbReference type="NCBI Taxonomy" id="210409"/>
    <lineage>
        <taxon>Eukaryota</taxon>
        <taxon>Metazoa</taxon>
        <taxon>Ecdysozoa</taxon>
        <taxon>Arthropoda</taxon>
        <taxon>Crustacea</taxon>
        <taxon>Multicrustacea</taxon>
        <taxon>Malacostraca</taxon>
        <taxon>Eumalacostraca</taxon>
        <taxon>Eucarida</taxon>
        <taxon>Decapoda</taxon>
        <taxon>Pleocyemata</taxon>
        <taxon>Brachyura</taxon>
        <taxon>Eubrachyura</taxon>
        <taxon>Portunoidea</taxon>
        <taxon>Portunidae</taxon>
        <taxon>Portuninae</taxon>
        <taxon>Portunus</taxon>
    </lineage>
</organism>
<name>A0A5B7JCX2_PORTR</name>
<accession>A0A5B7JCX2</accession>